<feature type="domain" description="AMP-dependent synthetase/ligase" evidence="8">
    <location>
        <begin position="73"/>
        <end position="323"/>
    </location>
</feature>
<dbReference type="Pfam" id="PF00501">
    <property type="entry name" value="AMP-binding"/>
    <property type="match status" value="1"/>
</dbReference>
<dbReference type="GO" id="GO:0004467">
    <property type="term" value="F:long-chain fatty acid-CoA ligase activity"/>
    <property type="evidence" value="ECO:0007669"/>
    <property type="project" value="UniProtKB-EC"/>
</dbReference>
<dbReference type="Gene3D" id="3.40.50.12780">
    <property type="entry name" value="N-terminal domain of ligase-like"/>
    <property type="match status" value="1"/>
</dbReference>
<evidence type="ECO:0000256" key="4">
    <source>
        <dbReference type="ARBA" id="ARBA00023136"/>
    </source>
</evidence>
<dbReference type="InterPro" id="IPR042099">
    <property type="entry name" value="ANL_N_sf"/>
</dbReference>
<dbReference type="EMBL" id="CP073078">
    <property type="protein sequence ID" value="QUD88235.1"/>
    <property type="molecule type" value="Genomic_DNA"/>
</dbReference>
<dbReference type="AlphaFoldDB" id="A0A975FZC9"/>
<dbReference type="GO" id="GO:0016020">
    <property type="term" value="C:membrane"/>
    <property type="evidence" value="ECO:0007669"/>
    <property type="project" value="UniProtKB-SubCell"/>
</dbReference>
<dbReference type="CDD" id="cd04433">
    <property type="entry name" value="AFD_class_I"/>
    <property type="match status" value="1"/>
</dbReference>
<dbReference type="Pfam" id="PF13193">
    <property type="entry name" value="AMP-binding_C"/>
    <property type="match status" value="1"/>
</dbReference>
<dbReference type="InterPro" id="IPR050237">
    <property type="entry name" value="ATP-dep_AMP-bd_enzyme"/>
</dbReference>
<evidence type="ECO:0000259" key="8">
    <source>
        <dbReference type="Pfam" id="PF00501"/>
    </source>
</evidence>
<accession>A0A975FZC9</accession>
<name>A0A975FZC9_9CAUL</name>
<gene>
    <name evidence="10" type="ORF">KCG34_24935</name>
</gene>
<dbReference type="InterPro" id="IPR020845">
    <property type="entry name" value="AMP-binding_CS"/>
</dbReference>
<proteinExistence type="predicted"/>
<evidence type="ECO:0000256" key="7">
    <source>
        <dbReference type="ARBA" id="ARBA00042773"/>
    </source>
</evidence>
<dbReference type="InterPro" id="IPR045851">
    <property type="entry name" value="AMP-bd_C_sf"/>
</dbReference>
<reference evidence="10" key="1">
    <citation type="submission" date="2021-04" db="EMBL/GenBank/DDBJ databases">
        <title>The complete genome sequence of Caulobacter sp. S6.</title>
        <authorList>
            <person name="Tang Y."/>
            <person name="Ouyang W."/>
            <person name="Liu Q."/>
            <person name="Huang B."/>
            <person name="Guo Z."/>
            <person name="Lei P."/>
        </authorList>
    </citation>
    <scope>NUCLEOTIDE SEQUENCE</scope>
    <source>
        <strain evidence="10">S6</strain>
    </source>
</reference>
<evidence type="ECO:0000256" key="5">
    <source>
        <dbReference type="ARBA" id="ARBA00026121"/>
    </source>
</evidence>
<dbReference type="RefSeq" id="WP_211938286.1">
    <property type="nucleotide sequence ID" value="NZ_CP073078.1"/>
</dbReference>
<evidence type="ECO:0000256" key="1">
    <source>
        <dbReference type="ARBA" id="ARBA00004170"/>
    </source>
</evidence>
<dbReference type="PANTHER" id="PTHR43767:SF8">
    <property type="entry name" value="LONG-CHAIN-FATTY-ACID--COA LIGASE"/>
    <property type="match status" value="1"/>
</dbReference>
<comment type="subcellular location">
    <subcellularLocation>
        <location evidence="1">Membrane</location>
        <topology evidence="1">Peripheral membrane protein</topology>
    </subcellularLocation>
</comment>
<evidence type="ECO:0000313" key="11">
    <source>
        <dbReference type="Proteomes" id="UP000676409"/>
    </source>
</evidence>
<dbReference type="KEGG" id="caul:KCG34_24935"/>
<dbReference type="PANTHER" id="PTHR43767">
    <property type="entry name" value="LONG-CHAIN-FATTY-ACID--COA LIGASE"/>
    <property type="match status" value="1"/>
</dbReference>
<feature type="domain" description="AMP-binding enzyme C-terminal" evidence="9">
    <location>
        <begin position="371"/>
        <end position="451"/>
    </location>
</feature>
<sequence length="457" mass="48099">MTSLREGLAAAPGKAGLSLHGRERSLAFEDLAARTGLGAARAGLAGRSVLIHTRSQIGAAQAMVELDGLAQRIVVCPPDLADEHLPSVVEHSGAEAIVVDGEHEPLKALGLPIHRLAAPAEPAAPLPSPTRPTEWLLFTSGTTGAPKMVIHKLDGLTGAIKPRPAGAPPVVWGTFYDIRRYGGLQILLRALTGPSAIVLSDPDEPTPAFLARLGEIGVTHQTGTPSHWRWALMNPELKLIDPAYVRLSGEIADQAVLDGLAAFFPKAAVGHAYASTEAGVGFEVNDGLEGFPAAYVGAPGAEVEMQVVDGVLLIRSKRTASGYAGIDLALVRPDGFVDTGDMVELRGDRYYFMGRRGGIINVGGLKVNPEEVEAVINRQPGVRMALVKARKNPITGSVVAAEVVRSGELAEIPDPDLKAQILEGCREALPAYKVPVNLKFVPSLPVTAGGKLDRNRA</sequence>
<keyword evidence="11" id="KW-1185">Reference proteome</keyword>
<protein>
    <recommendedName>
        <fullName evidence="6">Long-chain-fatty-acid--CoA ligase</fullName>
        <ecNumber evidence="5">6.2.1.3</ecNumber>
    </recommendedName>
    <alternativeName>
        <fullName evidence="7">Long-chain acyl-CoA synthetase</fullName>
    </alternativeName>
</protein>
<dbReference type="EC" id="6.2.1.3" evidence="5"/>
<keyword evidence="3 10" id="KW-0436">Ligase</keyword>
<dbReference type="PROSITE" id="PS00455">
    <property type="entry name" value="AMP_BINDING"/>
    <property type="match status" value="1"/>
</dbReference>
<dbReference type="InterPro" id="IPR000873">
    <property type="entry name" value="AMP-dep_synth/lig_dom"/>
</dbReference>
<evidence type="ECO:0000256" key="2">
    <source>
        <dbReference type="ARBA" id="ARBA00005005"/>
    </source>
</evidence>
<organism evidence="10 11">
    <name type="scientific">Phenylobacterium montanum</name>
    <dbReference type="NCBI Taxonomy" id="2823693"/>
    <lineage>
        <taxon>Bacteria</taxon>
        <taxon>Pseudomonadati</taxon>
        <taxon>Pseudomonadota</taxon>
        <taxon>Alphaproteobacteria</taxon>
        <taxon>Caulobacterales</taxon>
        <taxon>Caulobacteraceae</taxon>
        <taxon>Phenylobacterium</taxon>
    </lineage>
</organism>
<dbReference type="SUPFAM" id="SSF56801">
    <property type="entry name" value="Acetyl-CoA synthetase-like"/>
    <property type="match status" value="1"/>
</dbReference>
<evidence type="ECO:0000259" key="9">
    <source>
        <dbReference type="Pfam" id="PF13193"/>
    </source>
</evidence>
<dbReference type="Proteomes" id="UP000676409">
    <property type="component" value="Chromosome"/>
</dbReference>
<dbReference type="Gene3D" id="3.30.300.30">
    <property type="match status" value="1"/>
</dbReference>
<comment type="pathway">
    <text evidence="2">Lipid metabolism; fatty acid beta-oxidation.</text>
</comment>
<keyword evidence="4" id="KW-0472">Membrane</keyword>
<evidence type="ECO:0000256" key="3">
    <source>
        <dbReference type="ARBA" id="ARBA00022598"/>
    </source>
</evidence>
<evidence type="ECO:0000313" key="10">
    <source>
        <dbReference type="EMBL" id="QUD88235.1"/>
    </source>
</evidence>
<dbReference type="InterPro" id="IPR025110">
    <property type="entry name" value="AMP-bd_C"/>
</dbReference>
<evidence type="ECO:0000256" key="6">
    <source>
        <dbReference type="ARBA" id="ARBA00039545"/>
    </source>
</evidence>